<feature type="chain" id="PRO_5003721154" description="Endolytic murein transglycosylase" evidence="8">
    <location>
        <begin position="24"/>
        <end position="345"/>
    </location>
</feature>
<evidence type="ECO:0000256" key="7">
    <source>
        <dbReference type="HAMAP-Rule" id="MF_02065"/>
    </source>
</evidence>
<dbReference type="STRING" id="997884.HMPREF1068_01981"/>
<dbReference type="InterPro" id="IPR003770">
    <property type="entry name" value="MLTG-like"/>
</dbReference>
<dbReference type="Gene3D" id="3.30.160.60">
    <property type="entry name" value="Classic Zinc Finger"/>
    <property type="match status" value="1"/>
</dbReference>
<evidence type="ECO:0000256" key="8">
    <source>
        <dbReference type="SAM" id="SignalP"/>
    </source>
</evidence>
<dbReference type="RefSeq" id="WP_007485032.1">
    <property type="nucleotide sequence ID" value="NZ_JH724314.1"/>
</dbReference>
<dbReference type="GO" id="GO:0008932">
    <property type="term" value="F:lytic endotransglycosylase activity"/>
    <property type="evidence" value="ECO:0007669"/>
    <property type="project" value="UniProtKB-UniRule"/>
</dbReference>
<proteinExistence type="inferred from homology"/>
<dbReference type="GO" id="GO:0005886">
    <property type="term" value="C:plasma membrane"/>
    <property type="evidence" value="ECO:0007669"/>
    <property type="project" value="UniProtKB-UniRule"/>
</dbReference>
<comment type="caution">
    <text evidence="9">The sequence shown here is derived from an EMBL/GenBank/DDBJ whole genome shotgun (WGS) entry which is preliminary data.</text>
</comment>
<comment type="catalytic activity">
    <reaction evidence="7">
        <text>a peptidoglycan chain = a peptidoglycan chain with N-acetyl-1,6-anhydromuramyl-[peptide] at the reducing end + a peptidoglycan chain with N-acetylglucosamine at the non-reducing end.</text>
        <dbReference type="EC" id="4.2.2.29"/>
    </reaction>
</comment>
<gene>
    <name evidence="7" type="primary">mltG</name>
    <name evidence="9" type="ORF">HMPREF1068_01981</name>
</gene>
<dbReference type="EC" id="4.2.2.29" evidence="7"/>
<dbReference type="HAMAP" id="MF_02065">
    <property type="entry name" value="MltG"/>
    <property type="match status" value="1"/>
</dbReference>
<evidence type="ECO:0000256" key="6">
    <source>
        <dbReference type="ARBA" id="ARBA00023316"/>
    </source>
</evidence>
<dbReference type="HOGENOM" id="CLU_025574_2_0_10"/>
<sequence length="345" mass="39728">MEKKKKKILISLLAILLIACATAAGTVYYYLLYPQFHPARTVYVYIDRDDTADSIYNKVKTYGHPTTLTGFRWLAKYRQLEKTIHTGRYPIRPGDNAYHVYSRLSRGYQEPINLTIGSVRTLDRLARSVARQLMIDSAEIAAPLFDPAFQQQLGYNPETMPCLFIPETYQVYWDMSADDFFERMQKEHRKFWNAERLAKAQAIGMSPEEVCTLASIVEEETNNNAEKPTVAGLYINRLHTGMPLQADPTIKFALQDFGLRRISNENLRVESPYNTYTNTGLPPGPIRIPSAKGIDSVLNYTRHNYLYMCAKEDFSGTHNFASNYTDHMANARKYWKALNERKIFK</sequence>
<keyword evidence="5 7" id="KW-0456">Lyase</keyword>
<evidence type="ECO:0000313" key="10">
    <source>
        <dbReference type="Proteomes" id="UP000003089"/>
    </source>
</evidence>
<dbReference type="PATRIC" id="fig|997884.3.peg.2015"/>
<dbReference type="Proteomes" id="UP000003089">
    <property type="component" value="Unassembled WGS sequence"/>
</dbReference>
<dbReference type="PROSITE" id="PS51257">
    <property type="entry name" value="PROKAR_LIPOPROTEIN"/>
    <property type="match status" value="1"/>
</dbReference>
<feature type="signal peptide" evidence="8">
    <location>
        <begin position="1"/>
        <end position="23"/>
    </location>
</feature>
<feature type="site" description="Important for catalytic activity" evidence="7">
    <location>
        <position position="220"/>
    </location>
</feature>
<dbReference type="eggNOG" id="COG1559">
    <property type="taxonomic scope" value="Bacteria"/>
</dbReference>
<evidence type="ECO:0000256" key="2">
    <source>
        <dbReference type="ARBA" id="ARBA00022692"/>
    </source>
</evidence>
<dbReference type="CDD" id="cd08010">
    <property type="entry name" value="MltG_like"/>
    <property type="match status" value="1"/>
</dbReference>
<keyword evidence="6 7" id="KW-0961">Cell wall biogenesis/degradation</keyword>
<name>I9GZ52_9BACE</name>
<dbReference type="GO" id="GO:0009252">
    <property type="term" value="P:peptidoglycan biosynthetic process"/>
    <property type="evidence" value="ECO:0007669"/>
    <property type="project" value="UniProtKB-UniRule"/>
</dbReference>
<keyword evidence="2 7" id="KW-0812">Transmembrane</keyword>
<protein>
    <recommendedName>
        <fullName evidence="7">Endolytic murein transglycosylase</fullName>
        <ecNumber evidence="7">4.2.2.29</ecNumber>
    </recommendedName>
    <alternativeName>
        <fullName evidence="7">Peptidoglycan lytic transglycosylase</fullName>
    </alternativeName>
    <alternativeName>
        <fullName evidence="7">Peptidoglycan polymerization terminase</fullName>
    </alternativeName>
</protein>
<dbReference type="GO" id="GO:0071555">
    <property type="term" value="P:cell wall organization"/>
    <property type="evidence" value="ECO:0007669"/>
    <property type="project" value="UniProtKB-KW"/>
</dbReference>
<evidence type="ECO:0000256" key="3">
    <source>
        <dbReference type="ARBA" id="ARBA00022989"/>
    </source>
</evidence>
<comment type="function">
    <text evidence="7">Functions as a peptidoglycan terminase that cleaves nascent peptidoglycan strands endolytically to terminate their elongation.</text>
</comment>
<dbReference type="Pfam" id="PF02618">
    <property type="entry name" value="YceG"/>
    <property type="match status" value="1"/>
</dbReference>
<evidence type="ECO:0000256" key="5">
    <source>
        <dbReference type="ARBA" id="ARBA00023239"/>
    </source>
</evidence>
<keyword evidence="4 7" id="KW-0472">Membrane</keyword>
<dbReference type="PANTHER" id="PTHR30518">
    <property type="entry name" value="ENDOLYTIC MUREIN TRANSGLYCOSYLASE"/>
    <property type="match status" value="1"/>
</dbReference>
<keyword evidence="1 7" id="KW-1003">Cell membrane</keyword>
<comment type="similarity">
    <text evidence="7">Belongs to the transglycosylase MltG family.</text>
</comment>
<dbReference type="AlphaFoldDB" id="I9GZ52"/>
<reference evidence="9 10" key="1">
    <citation type="submission" date="2012-02" db="EMBL/GenBank/DDBJ databases">
        <title>The Genome Sequence of Bacteroides nordii CL02T12C05.</title>
        <authorList>
            <consortium name="The Broad Institute Genome Sequencing Platform"/>
            <person name="Earl A."/>
            <person name="Ward D."/>
            <person name="Feldgarden M."/>
            <person name="Gevers D."/>
            <person name="Zitomersky N.L."/>
            <person name="Coyne M.J."/>
            <person name="Comstock L.E."/>
            <person name="Young S.K."/>
            <person name="Zeng Q."/>
            <person name="Gargeya S."/>
            <person name="Fitzgerald M."/>
            <person name="Haas B."/>
            <person name="Abouelleil A."/>
            <person name="Alvarado L."/>
            <person name="Arachchi H.M."/>
            <person name="Berlin A."/>
            <person name="Chapman S.B."/>
            <person name="Gearin G."/>
            <person name="Goldberg J."/>
            <person name="Griggs A."/>
            <person name="Gujja S."/>
            <person name="Hansen M."/>
            <person name="Heiman D."/>
            <person name="Howarth C."/>
            <person name="Larimer J."/>
            <person name="Lui A."/>
            <person name="MacDonald P.J.P."/>
            <person name="McCowen C."/>
            <person name="Montmayeur A."/>
            <person name="Murphy C."/>
            <person name="Neiman D."/>
            <person name="Pearson M."/>
            <person name="Priest M."/>
            <person name="Roberts A."/>
            <person name="Saif S."/>
            <person name="Shea T."/>
            <person name="Sisk P."/>
            <person name="Stolte C."/>
            <person name="Sykes S."/>
            <person name="Wortman J."/>
            <person name="Nusbaum C."/>
            <person name="Birren B."/>
        </authorList>
    </citation>
    <scope>NUCLEOTIDE SEQUENCE [LARGE SCALE GENOMIC DNA]</scope>
    <source>
        <strain evidence="9 10">CL02T12C05</strain>
    </source>
</reference>
<dbReference type="NCBIfam" id="TIGR00247">
    <property type="entry name" value="endolytic transglycosylase MltG"/>
    <property type="match status" value="1"/>
</dbReference>
<dbReference type="PANTHER" id="PTHR30518:SF2">
    <property type="entry name" value="ENDOLYTIC MUREIN TRANSGLYCOSYLASE"/>
    <property type="match status" value="1"/>
</dbReference>
<accession>I9GZ52</accession>
<dbReference type="EMBL" id="AGXS01000015">
    <property type="protein sequence ID" value="EIY52434.1"/>
    <property type="molecule type" value="Genomic_DNA"/>
</dbReference>
<evidence type="ECO:0000256" key="1">
    <source>
        <dbReference type="ARBA" id="ARBA00022475"/>
    </source>
</evidence>
<keyword evidence="8" id="KW-0732">Signal</keyword>
<evidence type="ECO:0000256" key="4">
    <source>
        <dbReference type="ARBA" id="ARBA00023136"/>
    </source>
</evidence>
<organism evidence="9 10">
    <name type="scientific">Bacteroides nordii CL02T12C05</name>
    <dbReference type="NCBI Taxonomy" id="997884"/>
    <lineage>
        <taxon>Bacteria</taxon>
        <taxon>Pseudomonadati</taxon>
        <taxon>Bacteroidota</taxon>
        <taxon>Bacteroidia</taxon>
        <taxon>Bacteroidales</taxon>
        <taxon>Bacteroidaceae</taxon>
        <taxon>Bacteroides</taxon>
    </lineage>
</organism>
<keyword evidence="10" id="KW-1185">Reference proteome</keyword>
<evidence type="ECO:0000313" key="9">
    <source>
        <dbReference type="EMBL" id="EIY52434.1"/>
    </source>
</evidence>
<keyword evidence="3 7" id="KW-1133">Transmembrane helix</keyword>